<dbReference type="Gene3D" id="3.20.20.140">
    <property type="entry name" value="Metal-dependent hydrolases"/>
    <property type="match status" value="1"/>
</dbReference>
<dbReference type="Pfam" id="PF01979">
    <property type="entry name" value="Amidohydro_1"/>
    <property type="match status" value="1"/>
</dbReference>
<dbReference type="SUPFAM" id="SSF51556">
    <property type="entry name" value="Metallo-dependent hydrolases"/>
    <property type="match status" value="1"/>
</dbReference>
<evidence type="ECO:0000256" key="3">
    <source>
        <dbReference type="ARBA" id="ARBA00022723"/>
    </source>
</evidence>
<comment type="cofactor">
    <cofactor evidence="8">
        <name>Zn(2+)</name>
        <dbReference type="ChEBI" id="CHEBI:29105"/>
    </cofactor>
    <text evidence="8">Binds 1 zinc ion per subunit.</text>
</comment>
<dbReference type="GO" id="GO:0008892">
    <property type="term" value="F:guanine deaminase activity"/>
    <property type="evidence" value="ECO:0007669"/>
    <property type="project" value="UniProtKB-UniRule"/>
</dbReference>
<gene>
    <name evidence="11" type="ORF">G7K_4909-t1</name>
</gene>
<proteinExistence type="inferred from homology"/>
<comment type="pathway">
    <text evidence="1 8">Purine metabolism; guanine degradation; xanthine from guanine: step 1/1.</text>
</comment>
<evidence type="ECO:0000256" key="5">
    <source>
        <dbReference type="ARBA" id="ARBA00022833"/>
    </source>
</evidence>
<organism evidence="11 12">
    <name type="scientific">Saitoella complicata (strain BCRC 22490 / CBS 7301 / JCM 7358 / NBRC 10748 / NRRL Y-17804)</name>
    <dbReference type="NCBI Taxonomy" id="698492"/>
    <lineage>
        <taxon>Eukaryota</taxon>
        <taxon>Fungi</taxon>
        <taxon>Dikarya</taxon>
        <taxon>Ascomycota</taxon>
        <taxon>Taphrinomycotina</taxon>
        <taxon>Taphrinomycotina incertae sedis</taxon>
        <taxon>Saitoella</taxon>
    </lineage>
</organism>
<comment type="function">
    <text evidence="7 8">Catalyzes the hydrolytic deamination of guanine, producing xanthine and ammonia.</text>
</comment>
<keyword evidence="5 8" id="KW-0862">Zinc</keyword>
<keyword evidence="3 8" id="KW-0479">Metal-binding</keyword>
<dbReference type="AlphaFoldDB" id="A0A0E9NLV5"/>
<dbReference type="OMA" id="CVHMNDS"/>
<reference evidence="11 12" key="3">
    <citation type="journal article" date="2015" name="Genome Announc.">
        <title>Draft Genome Sequence of the Archiascomycetous Yeast Saitoella complicata.</title>
        <authorList>
            <person name="Yamauchi K."/>
            <person name="Kondo S."/>
            <person name="Hamamoto M."/>
            <person name="Takahashi Y."/>
            <person name="Ogura Y."/>
            <person name="Hayashi T."/>
            <person name="Nishida H."/>
        </authorList>
    </citation>
    <scope>NUCLEOTIDE SEQUENCE [LARGE SCALE GENOMIC DNA]</scope>
    <source>
        <strain evidence="11 12">NRRL Y-17804</strain>
    </source>
</reference>
<reference evidence="11 12" key="2">
    <citation type="journal article" date="2014" name="J. Gen. Appl. Microbiol.">
        <title>The early diverging ascomycetous budding yeast Saitoella complicata has three histone deacetylases belonging to the Clr6, Hos2, and Rpd3 lineages.</title>
        <authorList>
            <person name="Nishida H."/>
            <person name="Matsumoto T."/>
            <person name="Kondo S."/>
            <person name="Hamamoto M."/>
            <person name="Yoshikawa H."/>
        </authorList>
    </citation>
    <scope>NUCLEOTIDE SEQUENCE [LARGE SCALE GENOMIC DNA]</scope>
    <source>
        <strain evidence="11 12">NRRL Y-17804</strain>
    </source>
</reference>
<evidence type="ECO:0000259" key="10">
    <source>
        <dbReference type="Pfam" id="PF01979"/>
    </source>
</evidence>
<dbReference type="OrthoDB" id="194468at2759"/>
<dbReference type="InterPro" id="IPR051607">
    <property type="entry name" value="Metallo-dep_hydrolases"/>
</dbReference>
<dbReference type="UniPathway" id="UPA00603">
    <property type="reaction ID" value="UER00660"/>
</dbReference>
<dbReference type="PANTHER" id="PTHR11271">
    <property type="entry name" value="GUANINE DEAMINASE"/>
    <property type="match status" value="1"/>
</dbReference>
<feature type="signal peptide" evidence="9">
    <location>
        <begin position="1"/>
        <end position="20"/>
    </location>
</feature>
<keyword evidence="9" id="KW-0732">Signal</keyword>
<evidence type="ECO:0000313" key="12">
    <source>
        <dbReference type="Proteomes" id="UP000033140"/>
    </source>
</evidence>
<protein>
    <recommendedName>
        <fullName evidence="8">Guanine deaminase</fullName>
        <shortName evidence="8">Guanase</shortName>
        <ecNumber evidence="8">3.5.4.3</ecNumber>
    </recommendedName>
    <alternativeName>
        <fullName evidence="8">Guanine aminohydrolase</fullName>
    </alternativeName>
</protein>
<dbReference type="InterPro" id="IPR014311">
    <property type="entry name" value="Guanine_deaminase"/>
</dbReference>
<dbReference type="STRING" id="698492.A0A0E9NLV5"/>
<dbReference type="InterPro" id="IPR006680">
    <property type="entry name" value="Amidohydro-rel"/>
</dbReference>
<feature type="chain" id="PRO_5002430599" description="Guanine deaminase" evidence="9">
    <location>
        <begin position="21"/>
        <end position="472"/>
    </location>
</feature>
<dbReference type="FunFam" id="3.20.20.140:FF:000022">
    <property type="entry name" value="Guanine deaminase"/>
    <property type="match status" value="1"/>
</dbReference>
<accession>A0A0E9NLV5</accession>
<dbReference type="GO" id="GO:0008270">
    <property type="term" value="F:zinc ion binding"/>
    <property type="evidence" value="ECO:0007669"/>
    <property type="project" value="UniProtKB-UniRule"/>
</dbReference>
<dbReference type="PANTHER" id="PTHR11271:SF6">
    <property type="entry name" value="GUANINE DEAMINASE"/>
    <property type="match status" value="1"/>
</dbReference>
<dbReference type="InterPro" id="IPR011059">
    <property type="entry name" value="Metal-dep_hydrolase_composite"/>
</dbReference>
<dbReference type="EC" id="3.5.4.3" evidence="8"/>
<evidence type="ECO:0000313" key="11">
    <source>
        <dbReference type="EMBL" id="GAO50788.1"/>
    </source>
</evidence>
<comment type="similarity">
    <text evidence="2 8">Belongs to the metallo-dependent hydrolases superfamily. ATZ/TRZ family.</text>
</comment>
<dbReference type="NCBIfam" id="TIGR02967">
    <property type="entry name" value="guan_deamin"/>
    <property type="match status" value="1"/>
</dbReference>
<dbReference type="Proteomes" id="UP000033140">
    <property type="component" value="Unassembled WGS sequence"/>
</dbReference>
<dbReference type="GO" id="GO:0005829">
    <property type="term" value="C:cytosol"/>
    <property type="evidence" value="ECO:0007669"/>
    <property type="project" value="TreeGrafter"/>
</dbReference>
<keyword evidence="12" id="KW-1185">Reference proteome</keyword>
<dbReference type="RefSeq" id="XP_019027418.1">
    <property type="nucleotide sequence ID" value="XM_019168794.1"/>
</dbReference>
<comment type="caution">
    <text evidence="11">The sequence shown here is derived from an EMBL/GenBank/DDBJ whole genome shotgun (WGS) entry which is preliminary data.</text>
</comment>
<evidence type="ECO:0000256" key="6">
    <source>
        <dbReference type="ARBA" id="ARBA00051148"/>
    </source>
</evidence>
<feature type="domain" description="Amidohydrolase-related" evidence="10">
    <location>
        <begin position="72"/>
        <end position="446"/>
    </location>
</feature>
<evidence type="ECO:0000256" key="1">
    <source>
        <dbReference type="ARBA" id="ARBA00004984"/>
    </source>
</evidence>
<dbReference type="GO" id="GO:0006147">
    <property type="term" value="P:guanine catabolic process"/>
    <property type="evidence" value="ECO:0007669"/>
    <property type="project" value="UniProtKB-UniRule"/>
</dbReference>
<name>A0A0E9NLV5_SAICN</name>
<dbReference type="InterPro" id="IPR032466">
    <property type="entry name" value="Metal_Hydrolase"/>
</dbReference>
<evidence type="ECO:0000256" key="8">
    <source>
        <dbReference type="RuleBase" id="RU366009"/>
    </source>
</evidence>
<comment type="catalytic activity">
    <reaction evidence="6 8">
        <text>guanine + H2O + H(+) = xanthine + NH4(+)</text>
        <dbReference type="Rhea" id="RHEA:14665"/>
        <dbReference type="ChEBI" id="CHEBI:15377"/>
        <dbReference type="ChEBI" id="CHEBI:15378"/>
        <dbReference type="ChEBI" id="CHEBI:16235"/>
        <dbReference type="ChEBI" id="CHEBI:17712"/>
        <dbReference type="ChEBI" id="CHEBI:28938"/>
        <dbReference type="EC" id="3.5.4.3"/>
    </reaction>
</comment>
<evidence type="ECO:0000256" key="7">
    <source>
        <dbReference type="ARBA" id="ARBA00056079"/>
    </source>
</evidence>
<dbReference type="EMBL" id="BACD03000037">
    <property type="protein sequence ID" value="GAO50788.1"/>
    <property type="molecule type" value="Genomic_DNA"/>
</dbReference>
<reference evidence="11 12" key="1">
    <citation type="journal article" date="2011" name="J. Gen. Appl. Microbiol.">
        <title>Draft genome sequencing of the enigmatic yeast Saitoella complicata.</title>
        <authorList>
            <person name="Nishida H."/>
            <person name="Hamamoto M."/>
            <person name="Sugiyama J."/>
        </authorList>
    </citation>
    <scope>NUCLEOTIDE SEQUENCE [LARGE SCALE GENOMIC DNA]</scope>
    <source>
        <strain evidence="11 12">NRRL Y-17804</strain>
    </source>
</reference>
<dbReference type="Gene3D" id="2.30.40.10">
    <property type="entry name" value="Urease, subunit C, domain 1"/>
    <property type="match status" value="1"/>
</dbReference>
<sequence length="472" mass="51661">MPRPVLILGTIVHSLSLTSLEILENAAMAVDATGRIAFLERDLAEEEVMTRWEALQGADMNGEVVRLRGDQYLFPGFIDTHIHAPQYPNAGIGLDLPLLDWLNKYTFPTESKFSSQDFARTIYPLIVRATLCNGTTTAAYYATIHREATRVLAEVCQEMGQRSFVGKVCMDANSPDYYIEASAEQSLADTRAAIQDIRSLDPEGVLVRPIITPRFAPSCTPSLLSSLGQLSLEENLRVQTHMSENTSELDLVRDTFPEQPDYASVYDAHSLLHDRTVLAHCIHLSQREIDLMKARRSGVAHCPTSNCALGSGMCQVRRLLDAGIEVGLGTDVSGGYSVSILSTIRDATSVSRLAGFVNDDRKDQLSLSEVIHLATLGGAKVLSIEEETGNFIPGKWFDALLVDLSPSSRSNVQIFDDEDTATRLSKWVFCGDDRNLGRVWVGGRSVVKGGEVEVEVGITGGEKKSKEVVNGI</sequence>
<evidence type="ECO:0000256" key="9">
    <source>
        <dbReference type="SAM" id="SignalP"/>
    </source>
</evidence>
<evidence type="ECO:0000256" key="4">
    <source>
        <dbReference type="ARBA" id="ARBA00022801"/>
    </source>
</evidence>
<keyword evidence="4 8" id="KW-0378">Hydrolase</keyword>
<evidence type="ECO:0000256" key="2">
    <source>
        <dbReference type="ARBA" id="ARBA00006745"/>
    </source>
</evidence>